<dbReference type="Proteomes" id="UP000230423">
    <property type="component" value="Unassembled WGS sequence"/>
</dbReference>
<reference evidence="1 2" key="1">
    <citation type="submission" date="2015-09" db="EMBL/GenBank/DDBJ databases">
        <title>Draft genome of the parasitic nematode Teladorsagia circumcincta isolate WARC Sus (inbred).</title>
        <authorList>
            <person name="Mitreva M."/>
        </authorList>
    </citation>
    <scope>NUCLEOTIDE SEQUENCE [LARGE SCALE GENOMIC DNA]</scope>
    <source>
        <strain evidence="1 2">S</strain>
    </source>
</reference>
<protein>
    <submittedName>
        <fullName evidence="1">Uncharacterized protein</fullName>
    </submittedName>
</protein>
<dbReference type="PANTHER" id="PTHR48153">
    <property type="entry name" value="UFM1-SPECIFIC PROTEASE 2"/>
    <property type="match status" value="1"/>
</dbReference>
<dbReference type="GO" id="GO:0006508">
    <property type="term" value="P:proteolysis"/>
    <property type="evidence" value="ECO:0007669"/>
    <property type="project" value="TreeGrafter"/>
</dbReference>
<evidence type="ECO:0000313" key="2">
    <source>
        <dbReference type="Proteomes" id="UP000230423"/>
    </source>
</evidence>
<dbReference type="GO" id="GO:0071567">
    <property type="term" value="F:deUFMylase activity"/>
    <property type="evidence" value="ECO:0007669"/>
    <property type="project" value="TreeGrafter"/>
</dbReference>
<evidence type="ECO:0000313" key="1">
    <source>
        <dbReference type="EMBL" id="PIO57534.1"/>
    </source>
</evidence>
<dbReference type="PANTHER" id="PTHR48153:SF2">
    <property type="entry name" value="UFM1-SPECIFIC PROTEASE 2"/>
    <property type="match status" value="1"/>
</dbReference>
<dbReference type="GO" id="GO:0005634">
    <property type="term" value="C:nucleus"/>
    <property type="evidence" value="ECO:0007669"/>
    <property type="project" value="TreeGrafter"/>
</dbReference>
<dbReference type="EMBL" id="KZ371122">
    <property type="protein sequence ID" value="PIO57534.1"/>
    <property type="molecule type" value="Genomic_DNA"/>
</dbReference>
<sequence length="161" mass="18637">MEKYAAKLDQLSFANIEKGILLRKDMNKEATEKNRHIFDELSRGALQYKDYVELSTYRCLAFTNKDDSEDQKMVPIVRITRDSFRVKLHKLFNLPLVIPCLRSAQAVTFAPSKLLRSPHIHISNYKPRGVVSVVKGDYRYHHYMQDGMDDAGLFVVVSFSH</sequence>
<accession>A0A2G9THS7</accession>
<keyword evidence="2" id="KW-1185">Reference proteome</keyword>
<name>A0A2G9THS7_TELCI</name>
<proteinExistence type="predicted"/>
<organism evidence="1 2">
    <name type="scientific">Teladorsagia circumcincta</name>
    <name type="common">Brown stomach worm</name>
    <name type="synonym">Ostertagia circumcincta</name>
    <dbReference type="NCBI Taxonomy" id="45464"/>
    <lineage>
        <taxon>Eukaryota</taxon>
        <taxon>Metazoa</taxon>
        <taxon>Ecdysozoa</taxon>
        <taxon>Nematoda</taxon>
        <taxon>Chromadorea</taxon>
        <taxon>Rhabditida</taxon>
        <taxon>Rhabditina</taxon>
        <taxon>Rhabditomorpha</taxon>
        <taxon>Strongyloidea</taxon>
        <taxon>Trichostrongylidae</taxon>
        <taxon>Teladorsagia</taxon>
    </lineage>
</organism>
<dbReference type="Gene3D" id="3.90.70.130">
    <property type="match status" value="1"/>
</dbReference>
<gene>
    <name evidence="1" type="ORF">TELCIR_21052</name>
</gene>
<dbReference type="OrthoDB" id="10504050at2759"/>
<dbReference type="GO" id="GO:0005783">
    <property type="term" value="C:endoplasmic reticulum"/>
    <property type="evidence" value="ECO:0007669"/>
    <property type="project" value="TreeGrafter"/>
</dbReference>
<dbReference type="AlphaFoldDB" id="A0A2G9THS7"/>